<accession>A0A853KZ97</accession>
<evidence type="ECO:0000313" key="8">
    <source>
        <dbReference type="EMBL" id="OAZ09795.1"/>
    </source>
</evidence>
<keyword evidence="5 7" id="KW-1133">Transmembrane helix</keyword>
<keyword evidence="3" id="KW-1003">Cell membrane</keyword>
<evidence type="ECO:0000256" key="3">
    <source>
        <dbReference type="ARBA" id="ARBA00022475"/>
    </source>
</evidence>
<protein>
    <submittedName>
        <fullName evidence="8">Permease</fullName>
    </submittedName>
</protein>
<dbReference type="GO" id="GO:0055085">
    <property type="term" value="P:transmembrane transport"/>
    <property type="evidence" value="ECO:0007669"/>
    <property type="project" value="InterPro"/>
</dbReference>
<name>A0A853KZ97_9PROT</name>
<feature type="transmembrane region" description="Helical" evidence="7">
    <location>
        <begin position="125"/>
        <end position="146"/>
    </location>
</feature>
<evidence type="ECO:0000256" key="4">
    <source>
        <dbReference type="ARBA" id="ARBA00022692"/>
    </source>
</evidence>
<feature type="transmembrane region" description="Helical" evidence="7">
    <location>
        <begin position="288"/>
        <end position="308"/>
    </location>
</feature>
<feature type="transmembrane region" description="Helical" evidence="7">
    <location>
        <begin position="193"/>
        <end position="219"/>
    </location>
</feature>
<keyword evidence="4 7" id="KW-0812">Transmembrane</keyword>
<dbReference type="InterPro" id="IPR004776">
    <property type="entry name" value="Mem_transp_PIN-like"/>
</dbReference>
<dbReference type="PANTHER" id="PTHR36838">
    <property type="entry name" value="AUXIN EFFLUX CARRIER FAMILY PROTEIN"/>
    <property type="match status" value="1"/>
</dbReference>
<feature type="transmembrane region" description="Helical" evidence="7">
    <location>
        <begin position="231"/>
        <end position="250"/>
    </location>
</feature>
<evidence type="ECO:0000256" key="1">
    <source>
        <dbReference type="ARBA" id="ARBA00004141"/>
    </source>
</evidence>
<feature type="transmembrane region" description="Helical" evidence="7">
    <location>
        <begin position="65"/>
        <end position="84"/>
    </location>
</feature>
<dbReference type="AlphaFoldDB" id="A0A853KZ97"/>
<reference evidence="8 9" key="1">
    <citation type="submission" date="2014-07" db="EMBL/GenBank/DDBJ databases">
        <title>Draft genome sequence of Thalassospira tepidiphila 1-1B.</title>
        <authorList>
            <person name="Lai Q."/>
            <person name="Shao Z."/>
        </authorList>
    </citation>
    <scope>NUCLEOTIDE SEQUENCE [LARGE SCALE GENOMIC DNA]</scope>
    <source>
        <strain evidence="8 9">MCCC 1A03514</strain>
    </source>
</reference>
<feature type="transmembrane region" description="Helical" evidence="7">
    <location>
        <begin position="35"/>
        <end position="53"/>
    </location>
</feature>
<gene>
    <name evidence="8" type="ORF">TH4_11450</name>
</gene>
<sequence length="318" mass="33813">MLDILAITSPIFLIIAIGYIAVYRNIVAQTVARGMGAFVINFALPCLLLRTVIAHDINKVFDTNYLAAYGSGSLIVFALGYFFARLIAKKSQQNAALQGMGMSMSNSGFIGYPIVLQLLGPTAGIALALCFIIENLVITPLTLILGDSAEAEGTSRWQILRKTFTRLARNPIIVAIVIGMSISISGITLPGPIFSVIDMLASASGPVALFVIGGGLVGLKLRGLRFDMARIVFGKLVLHPLIIFLLLGLVPDLDPVMKIAAVGYACAPMLSVYPIYCQRYGHEAMGAASLMAATSLSFITISTALWLLDSTAVFGPLP</sequence>
<feature type="transmembrane region" description="Helical" evidence="7">
    <location>
        <begin position="167"/>
        <end position="187"/>
    </location>
</feature>
<comment type="caution">
    <text evidence="8">The sequence shown here is derived from an EMBL/GenBank/DDBJ whole genome shotgun (WGS) entry which is preliminary data.</text>
</comment>
<dbReference type="Proteomes" id="UP000094009">
    <property type="component" value="Unassembled WGS sequence"/>
</dbReference>
<keyword evidence="6 7" id="KW-0472">Membrane</keyword>
<evidence type="ECO:0000256" key="7">
    <source>
        <dbReference type="SAM" id="Phobius"/>
    </source>
</evidence>
<feature type="transmembrane region" description="Helical" evidence="7">
    <location>
        <begin position="6"/>
        <end position="23"/>
    </location>
</feature>
<organism evidence="8 9">
    <name type="scientific">Thalassospira tepidiphila MCCC 1A03514</name>
    <dbReference type="NCBI Taxonomy" id="1177930"/>
    <lineage>
        <taxon>Bacteria</taxon>
        <taxon>Pseudomonadati</taxon>
        <taxon>Pseudomonadota</taxon>
        <taxon>Alphaproteobacteria</taxon>
        <taxon>Rhodospirillales</taxon>
        <taxon>Thalassospiraceae</taxon>
        <taxon>Thalassospira</taxon>
    </lineage>
</organism>
<evidence type="ECO:0000313" key="9">
    <source>
        <dbReference type="Proteomes" id="UP000094009"/>
    </source>
</evidence>
<evidence type="ECO:0000256" key="5">
    <source>
        <dbReference type="ARBA" id="ARBA00022989"/>
    </source>
</evidence>
<evidence type="ECO:0000256" key="2">
    <source>
        <dbReference type="ARBA" id="ARBA00022448"/>
    </source>
</evidence>
<dbReference type="GO" id="GO:0016020">
    <property type="term" value="C:membrane"/>
    <property type="evidence" value="ECO:0007669"/>
    <property type="project" value="UniProtKB-SubCell"/>
</dbReference>
<comment type="subcellular location">
    <subcellularLocation>
        <location evidence="1">Membrane</location>
        <topology evidence="1">Multi-pass membrane protein</topology>
    </subcellularLocation>
</comment>
<keyword evidence="2" id="KW-0813">Transport</keyword>
<dbReference type="RefSeq" id="WP_064781155.1">
    <property type="nucleotide sequence ID" value="NZ_JPVZ01000004.1"/>
</dbReference>
<feature type="transmembrane region" description="Helical" evidence="7">
    <location>
        <begin position="96"/>
        <end position="119"/>
    </location>
</feature>
<dbReference type="Pfam" id="PF03547">
    <property type="entry name" value="Mem_trans"/>
    <property type="match status" value="1"/>
</dbReference>
<dbReference type="EMBL" id="JPVZ01000004">
    <property type="protein sequence ID" value="OAZ09795.1"/>
    <property type="molecule type" value="Genomic_DNA"/>
</dbReference>
<evidence type="ECO:0000256" key="6">
    <source>
        <dbReference type="ARBA" id="ARBA00023136"/>
    </source>
</evidence>
<dbReference type="PANTHER" id="PTHR36838:SF3">
    <property type="entry name" value="TRANSPORTER AUXIN EFFLUX CARRIER EC FAMILY"/>
    <property type="match status" value="1"/>
</dbReference>
<proteinExistence type="predicted"/>
<feature type="transmembrane region" description="Helical" evidence="7">
    <location>
        <begin position="256"/>
        <end position="276"/>
    </location>
</feature>